<comment type="subunit">
    <text evidence="2">Homotetramer.</text>
</comment>
<dbReference type="GO" id="GO:0003697">
    <property type="term" value="F:single-stranded DNA binding"/>
    <property type="evidence" value="ECO:0007669"/>
    <property type="project" value="UniProtKB-UniRule"/>
</dbReference>
<evidence type="ECO:0000313" key="6">
    <source>
        <dbReference type="EMBL" id="QOS39930.1"/>
    </source>
</evidence>
<dbReference type="GO" id="GO:0009295">
    <property type="term" value="C:nucleoid"/>
    <property type="evidence" value="ECO:0007669"/>
    <property type="project" value="TreeGrafter"/>
</dbReference>
<dbReference type="PANTHER" id="PTHR10302">
    <property type="entry name" value="SINGLE-STRANDED DNA-BINDING PROTEIN"/>
    <property type="match status" value="1"/>
</dbReference>
<name>A0A840SC09_9SPIR</name>
<evidence type="ECO:0000256" key="1">
    <source>
        <dbReference type="ARBA" id="ARBA00023125"/>
    </source>
</evidence>
<dbReference type="SUPFAM" id="SSF50249">
    <property type="entry name" value="Nucleic acid-binding proteins"/>
    <property type="match status" value="1"/>
</dbReference>
<dbReference type="AlphaFoldDB" id="A0A840SC09"/>
<dbReference type="PANTHER" id="PTHR10302:SF27">
    <property type="entry name" value="SINGLE-STRANDED DNA-BINDING PROTEIN"/>
    <property type="match status" value="1"/>
</dbReference>
<dbReference type="GO" id="GO:0006260">
    <property type="term" value="P:DNA replication"/>
    <property type="evidence" value="ECO:0007669"/>
    <property type="project" value="InterPro"/>
</dbReference>
<feature type="region of interest" description="Disordered" evidence="4">
    <location>
        <begin position="111"/>
        <end position="166"/>
    </location>
</feature>
<dbReference type="RefSeq" id="WP_184651793.1">
    <property type="nucleotide sequence ID" value="NZ_JACHFR010000001.1"/>
</dbReference>
<organism evidence="5 7">
    <name type="scientific">Treponema rectale</name>
    <dbReference type="NCBI Taxonomy" id="744512"/>
    <lineage>
        <taxon>Bacteria</taxon>
        <taxon>Pseudomonadati</taxon>
        <taxon>Spirochaetota</taxon>
        <taxon>Spirochaetia</taxon>
        <taxon>Spirochaetales</taxon>
        <taxon>Treponemataceae</taxon>
        <taxon>Treponema</taxon>
    </lineage>
</organism>
<dbReference type="CDD" id="cd04496">
    <property type="entry name" value="SSB_OBF"/>
    <property type="match status" value="1"/>
</dbReference>
<sequence>MARVSDLNCVILIGNLTRDAEMSFMNTGNAVVNFSIAINRSKKEGDQWVSEANYFDVAYFGKPAEAVKPYLTKGKKIAVQGSLKQDRWEKDGQKFSKVRIVADSVQLIGGRADGEDMSSSGGYQARPAFTQRPQATSMPQNDYYDGSAGPESFGGDNGGFSEDIPF</sequence>
<gene>
    <name evidence="6" type="primary">ssb</name>
    <name evidence="6" type="ORF">DYE49_05460</name>
    <name evidence="5" type="ORF">HNP77_000718</name>
</gene>
<evidence type="ECO:0000256" key="2">
    <source>
        <dbReference type="HAMAP-Rule" id="MF_00984"/>
    </source>
</evidence>
<dbReference type="EMBL" id="CP031517">
    <property type="protein sequence ID" value="QOS39930.1"/>
    <property type="molecule type" value="Genomic_DNA"/>
</dbReference>
<comment type="caution">
    <text evidence="2">Lacks conserved residue(s) required for the propagation of feature annotation.</text>
</comment>
<reference evidence="5 7" key="2">
    <citation type="submission" date="2020-08" db="EMBL/GenBank/DDBJ databases">
        <title>Genomic Encyclopedia of Type Strains, Phase IV (KMG-IV): sequencing the most valuable type-strain genomes for metagenomic binning, comparative biology and taxonomic classification.</title>
        <authorList>
            <person name="Goeker M."/>
        </authorList>
    </citation>
    <scope>NUCLEOTIDE SEQUENCE [LARGE SCALE GENOMIC DNA]</scope>
    <source>
        <strain evidence="5 7">DSM 103679</strain>
    </source>
</reference>
<keyword evidence="7" id="KW-1185">Reference proteome</keyword>
<evidence type="ECO:0000256" key="4">
    <source>
        <dbReference type="SAM" id="MobiDB-lite"/>
    </source>
</evidence>
<protein>
    <recommendedName>
        <fullName evidence="2 3">Single-stranded DNA-binding protein</fullName>
        <shortName evidence="2">SSB</shortName>
    </recommendedName>
</protein>
<evidence type="ECO:0000256" key="3">
    <source>
        <dbReference type="RuleBase" id="RU000524"/>
    </source>
</evidence>
<dbReference type="HAMAP" id="MF_00984">
    <property type="entry name" value="SSB"/>
    <property type="match status" value="1"/>
</dbReference>
<evidence type="ECO:0000313" key="7">
    <source>
        <dbReference type="Proteomes" id="UP000578697"/>
    </source>
</evidence>
<dbReference type="Pfam" id="PF00436">
    <property type="entry name" value="SSB"/>
    <property type="match status" value="1"/>
</dbReference>
<dbReference type="NCBIfam" id="TIGR00621">
    <property type="entry name" value="ssb"/>
    <property type="match status" value="1"/>
</dbReference>
<reference evidence="6 8" key="1">
    <citation type="submission" date="2018-08" db="EMBL/GenBank/DDBJ databases">
        <title>The first complete genome of Treponema rectale (CHPAT), a commensal spirochete of the bovine rectum.</title>
        <authorList>
            <person name="Staton G.J."/>
            <person name="Clegg S.R."/>
            <person name="Carter S.D."/>
            <person name="Radford A.D."/>
            <person name="Darby A."/>
            <person name="Hall N."/>
            <person name="Birtles R.J."/>
            <person name="Evans N.J."/>
        </authorList>
    </citation>
    <scope>NUCLEOTIDE SEQUENCE [LARGE SCALE GENOMIC DNA]</scope>
    <source>
        <strain evidence="6 8">CHPA</strain>
    </source>
</reference>
<dbReference type="Proteomes" id="UP000578697">
    <property type="component" value="Unassembled WGS sequence"/>
</dbReference>
<dbReference type="InterPro" id="IPR011344">
    <property type="entry name" value="ssDNA-bd"/>
</dbReference>
<proteinExistence type="inferred from homology"/>
<dbReference type="InterPro" id="IPR000424">
    <property type="entry name" value="Primosome_PriB/ssb"/>
</dbReference>
<dbReference type="Proteomes" id="UP000593591">
    <property type="component" value="Chromosome"/>
</dbReference>
<dbReference type="PROSITE" id="PS50935">
    <property type="entry name" value="SSB"/>
    <property type="match status" value="1"/>
</dbReference>
<accession>A0A840SC09</accession>
<dbReference type="KEGG" id="trc:DYE49_05460"/>
<dbReference type="Gene3D" id="2.40.50.140">
    <property type="entry name" value="Nucleic acid-binding proteins"/>
    <property type="match status" value="1"/>
</dbReference>
<keyword evidence="1 2" id="KW-0238">DNA-binding</keyword>
<evidence type="ECO:0000313" key="5">
    <source>
        <dbReference type="EMBL" id="MBB5218374.1"/>
    </source>
</evidence>
<dbReference type="InterPro" id="IPR012340">
    <property type="entry name" value="NA-bd_OB-fold"/>
</dbReference>
<evidence type="ECO:0000313" key="8">
    <source>
        <dbReference type="Proteomes" id="UP000593591"/>
    </source>
</evidence>
<dbReference type="EMBL" id="JACHFR010000001">
    <property type="protein sequence ID" value="MBB5218374.1"/>
    <property type="molecule type" value="Genomic_DNA"/>
</dbReference>
<feature type="compositionally biased region" description="Polar residues" evidence="4">
    <location>
        <begin position="131"/>
        <end position="140"/>
    </location>
</feature>